<dbReference type="Gene3D" id="3.90.76.10">
    <property type="entry name" value="Dipeptide-binding Protein, Domain 1"/>
    <property type="match status" value="1"/>
</dbReference>
<dbReference type="PATRIC" id="fig|74031.6.peg.3034"/>
<evidence type="ECO:0000256" key="3">
    <source>
        <dbReference type="ARBA" id="ARBA00022729"/>
    </source>
</evidence>
<evidence type="ECO:0000313" key="6">
    <source>
        <dbReference type="EMBL" id="KNX40469.1"/>
    </source>
</evidence>
<organism evidence="6 7">
    <name type="scientific">Roseovarius tolerans</name>
    <dbReference type="NCBI Taxonomy" id="74031"/>
    <lineage>
        <taxon>Bacteria</taxon>
        <taxon>Pseudomonadati</taxon>
        <taxon>Pseudomonadota</taxon>
        <taxon>Alphaproteobacteria</taxon>
        <taxon>Rhodobacterales</taxon>
        <taxon>Roseobacteraceae</taxon>
        <taxon>Roseovarius</taxon>
    </lineage>
</organism>
<comment type="caution">
    <text evidence="6">The sequence shown here is derived from an EMBL/GenBank/DDBJ whole genome shotgun (WGS) entry which is preliminary data.</text>
</comment>
<dbReference type="AlphaFoldDB" id="A0A0L6CRU3"/>
<dbReference type="PIRSF" id="PIRSF002741">
    <property type="entry name" value="MppA"/>
    <property type="match status" value="1"/>
</dbReference>
<protein>
    <submittedName>
        <fullName evidence="6">Oligopeptide-binding protein AppA</fullName>
    </submittedName>
</protein>
<dbReference type="PANTHER" id="PTHR30290">
    <property type="entry name" value="PERIPLASMIC BINDING COMPONENT OF ABC TRANSPORTER"/>
    <property type="match status" value="1"/>
</dbReference>
<proteinExistence type="inferred from homology"/>
<dbReference type="Gene3D" id="3.10.105.10">
    <property type="entry name" value="Dipeptide-binding Protein, Domain 3"/>
    <property type="match status" value="1"/>
</dbReference>
<dbReference type="Proteomes" id="UP000037046">
    <property type="component" value="Unassembled WGS sequence"/>
</dbReference>
<comment type="similarity">
    <text evidence="2">Belongs to the bacterial solute-binding protein 5 family.</text>
</comment>
<feature type="signal peptide" evidence="4">
    <location>
        <begin position="1"/>
        <end position="37"/>
    </location>
</feature>
<dbReference type="Pfam" id="PF00496">
    <property type="entry name" value="SBP_bac_5"/>
    <property type="match status" value="1"/>
</dbReference>
<dbReference type="InterPro" id="IPR039424">
    <property type="entry name" value="SBP_5"/>
</dbReference>
<dbReference type="EMBL" id="LGVV01000051">
    <property type="protein sequence ID" value="KNX40469.1"/>
    <property type="molecule type" value="Genomic_DNA"/>
</dbReference>
<keyword evidence="7" id="KW-1185">Reference proteome</keyword>
<dbReference type="GO" id="GO:1904680">
    <property type="term" value="F:peptide transmembrane transporter activity"/>
    <property type="evidence" value="ECO:0007669"/>
    <property type="project" value="TreeGrafter"/>
</dbReference>
<evidence type="ECO:0000259" key="5">
    <source>
        <dbReference type="Pfam" id="PF00496"/>
    </source>
</evidence>
<dbReference type="CDD" id="cd08502">
    <property type="entry name" value="PBP2_NikA_DppA_OppA_like_16"/>
    <property type="match status" value="1"/>
</dbReference>
<reference evidence="7" key="1">
    <citation type="submission" date="2015-07" db="EMBL/GenBank/DDBJ databases">
        <title>Draft Genome Sequence of Roseovarius tolerans EL-164, a producer of N-Acylated Alanine Methyl Esters (NAMEs).</title>
        <authorList>
            <person name="Voget S."/>
            <person name="Bruns H."/>
            <person name="Wagner-Doebler I."/>
            <person name="Schulz S."/>
            <person name="Daniel R."/>
        </authorList>
    </citation>
    <scope>NUCLEOTIDE SEQUENCE [LARGE SCALE GENOMIC DNA]</scope>
    <source>
        <strain evidence="7">EL-164</strain>
    </source>
</reference>
<dbReference type="InterPro" id="IPR000914">
    <property type="entry name" value="SBP_5_dom"/>
</dbReference>
<feature type="chain" id="PRO_5005563050" evidence="4">
    <location>
        <begin position="38"/>
        <end position="537"/>
    </location>
</feature>
<dbReference type="PANTHER" id="PTHR30290:SF38">
    <property type="entry name" value="D,D-DIPEPTIDE-BINDING PERIPLASMIC PROTEIN DDPA-RELATED"/>
    <property type="match status" value="1"/>
</dbReference>
<comment type="subcellular location">
    <subcellularLocation>
        <location evidence="1">Periplasm</location>
    </subcellularLocation>
</comment>
<feature type="domain" description="Solute-binding protein family 5" evidence="5">
    <location>
        <begin position="81"/>
        <end position="443"/>
    </location>
</feature>
<dbReference type="GO" id="GO:0015833">
    <property type="term" value="P:peptide transport"/>
    <property type="evidence" value="ECO:0007669"/>
    <property type="project" value="TreeGrafter"/>
</dbReference>
<evidence type="ECO:0000256" key="4">
    <source>
        <dbReference type="SAM" id="SignalP"/>
    </source>
</evidence>
<evidence type="ECO:0000256" key="2">
    <source>
        <dbReference type="ARBA" id="ARBA00005695"/>
    </source>
</evidence>
<name>A0A0L6CRU3_9RHOB</name>
<gene>
    <name evidence="6" type="primary">appA_2</name>
    <name evidence="6" type="ORF">ROTO_29760</name>
</gene>
<keyword evidence="3 4" id="KW-0732">Signal</keyword>
<dbReference type="SUPFAM" id="SSF53850">
    <property type="entry name" value="Periplasmic binding protein-like II"/>
    <property type="match status" value="1"/>
</dbReference>
<dbReference type="GO" id="GO:0030288">
    <property type="term" value="C:outer membrane-bounded periplasmic space"/>
    <property type="evidence" value="ECO:0007669"/>
    <property type="project" value="UniProtKB-ARBA"/>
</dbReference>
<sequence length="537" mass="59322">MPMTALADAIKKSARTAALSTPIAVAGLMAAAVPVNAESVLKIVPHADLRNVDPIWTTAYITRNHGYLVFDTLFALDENLEVQPQMAAGHEVSEDGLTYTITLRDGLQFHDGAPVTAEDVVASITRWGARDGMGQKLMRVTESLEAADEKTVVLTLSEPYGLVLQALGKISSNVPFIMPKRLADTDPNAQVEEIIGSGPFRFVADEWQPGNQVVYEKFEDYVPRDEPASYAAGGKVANVDRVEWRYIPDAATASQALLAGEVDYYEQPAVDLLPMIQSDPSINVETVDPLGTQGVIRFNFKYPPFDDKRARQAALWAVEQADYMYSIMGDPKYFEEFCGAYFMCGGPYETDVGSEALRDKDIEKAKALLAESGYDGREVLILDPTDIPVAHGQSLVTAQALREIGMNVRLVAMDWATMTSRRAVREAPEDGGWNIFPTWWLAADQLNPITNISVAASGDTAWFGWPENQKIEDLRNAFARETDPAKQKAIVEELQAELYDFVPYIPTGQYYQPTAFRDNVKGVLEAPVPFFWNISVE</sequence>
<dbReference type="GO" id="GO:0043190">
    <property type="term" value="C:ATP-binding cassette (ABC) transporter complex"/>
    <property type="evidence" value="ECO:0007669"/>
    <property type="project" value="InterPro"/>
</dbReference>
<accession>A0A0L6CRU3</accession>
<dbReference type="RefSeq" id="WP_200901874.1">
    <property type="nucleotide sequence ID" value="NZ_CP118494.1"/>
</dbReference>
<evidence type="ECO:0000313" key="7">
    <source>
        <dbReference type="Proteomes" id="UP000037046"/>
    </source>
</evidence>
<dbReference type="InterPro" id="IPR030678">
    <property type="entry name" value="Peptide/Ni-bd"/>
</dbReference>
<dbReference type="Gene3D" id="3.40.190.10">
    <property type="entry name" value="Periplasmic binding protein-like II"/>
    <property type="match status" value="1"/>
</dbReference>
<evidence type="ECO:0000256" key="1">
    <source>
        <dbReference type="ARBA" id="ARBA00004418"/>
    </source>
</evidence>